<protein>
    <submittedName>
        <fullName evidence="1">Uncharacterized protein</fullName>
    </submittedName>
</protein>
<dbReference type="AlphaFoldDB" id="A0A2T4H2M1"/>
<dbReference type="Proteomes" id="UP000241587">
    <property type="component" value="Unassembled WGS sequence"/>
</dbReference>
<evidence type="ECO:0000313" key="2">
    <source>
        <dbReference type="EMBL" id="QPC64290.1"/>
    </source>
</evidence>
<dbReference type="EMBL" id="CP064749">
    <property type="protein sequence ID" value="QPC64290.1"/>
    <property type="molecule type" value="Genomic_DNA"/>
</dbReference>
<dbReference type="OrthoDB" id="10429777at2759"/>
<reference evidence="2" key="2">
    <citation type="submission" date="2020-11" db="EMBL/GenBank/DDBJ databases">
        <title>The chromosome-scale genome resource for two endophytic Fusarium species: F. culmorum and F. pseudograminearum.</title>
        <authorList>
            <person name="Yuan Z."/>
        </authorList>
    </citation>
    <scope>NUCLEOTIDE SEQUENCE</scope>
    <source>
        <strain evidence="2">Class2-1B</strain>
    </source>
</reference>
<accession>A0A2T4H2M1</accession>
<dbReference type="EMBL" id="PVEM01000003">
    <property type="protein sequence ID" value="PTD10049.1"/>
    <property type="molecule type" value="Genomic_DNA"/>
</dbReference>
<keyword evidence="3" id="KW-1185">Reference proteome</keyword>
<dbReference type="Proteomes" id="UP000663297">
    <property type="component" value="Chromosome 3"/>
</dbReference>
<reference evidence="1 3" key="1">
    <citation type="submission" date="2018-02" db="EMBL/GenBank/DDBJ databases">
        <title>Fusarium culmorum secondary metabolites in fungal-bacterial-plant interactions.</title>
        <authorList>
            <person name="Schmidt R."/>
        </authorList>
    </citation>
    <scope>NUCLEOTIDE SEQUENCE [LARGE SCALE GENOMIC DNA]</scope>
    <source>
        <strain evidence="1 3">PV</strain>
    </source>
</reference>
<proteinExistence type="predicted"/>
<evidence type="ECO:0000313" key="1">
    <source>
        <dbReference type="EMBL" id="PTD10049.1"/>
    </source>
</evidence>
<gene>
    <name evidence="1" type="ORF">FCULG_00007504</name>
    <name evidence="2" type="ORF">HYE67_006521</name>
</gene>
<organism evidence="1 3">
    <name type="scientific">Fusarium culmorum</name>
    <dbReference type="NCBI Taxonomy" id="5516"/>
    <lineage>
        <taxon>Eukaryota</taxon>
        <taxon>Fungi</taxon>
        <taxon>Dikarya</taxon>
        <taxon>Ascomycota</taxon>
        <taxon>Pezizomycotina</taxon>
        <taxon>Sordariomycetes</taxon>
        <taxon>Hypocreomycetidae</taxon>
        <taxon>Hypocreales</taxon>
        <taxon>Nectriaceae</taxon>
        <taxon>Fusarium</taxon>
    </lineage>
</organism>
<evidence type="ECO:0000313" key="3">
    <source>
        <dbReference type="Proteomes" id="UP000241587"/>
    </source>
</evidence>
<sequence>MYYPPSSYDPIVDGQLVGRLYPLYEPPDVERYNSSTLLQHTRSNTMAMLNKLHIVQPTRAHIGGDYCGPGLAHKRFYPPGIASDVSLTDAAVASIDSIRLLVVSTFAGNRLSGCVACLSDASYSSAGPES</sequence>
<name>A0A2T4H2M1_FUSCU</name>